<accession>A0A0K9P7B5</accession>
<protein>
    <submittedName>
        <fullName evidence="2">Uncharacterized protein</fullName>
    </submittedName>
</protein>
<dbReference type="AlphaFoldDB" id="A0A0K9P7B5"/>
<reference evidence="3" key="1">
    <citation type="journal article" date="2016" name="Nature">
        <title>The genome of the seagrass Zostera marina reveals angiosperm adaptation to the sea.</title>
        <authorList>
            <person name="Olsen J.L."/>
            <person name="Rouze P."/>
            <person name="Verhelst B."/>
            <person name="Lin Y.-C."/>
            <person name="Bayer T."/>
            <person name="Collen J."/>
            <person name="Dattolo E."/>
            <person name="De Paoli E."/>
            <person name="Dittami S."/>
            <person name="Maumus F."/>
            <person name="Michel G."/>
            <person name="Kersting A."/>
            <person name="Lauritano C."/>
            <person name="Lohaus R."/>
            <person name="Toepel M."/>
            <person name="Tonon T."/>
            <person name="Vanneste K."/>
            <person name="Amirebrahimi M."/>
            <person name="Brakel J."/>
            <person name="Bostroem C."/>
            <person name="Chovatia M."/>
            <person name="Grimwood J."/>
            <person name="Jenkins J.W."/>
            <person name="Jueterbock A."/>
            <person name="Mraz A."/>
            <person name="Stam W.T."/>
            <person name="Tice H."/>
            <person name="Bornberg-Bauer E."/>
            <person name="Green P.J."/>
            <person name="Pearson G.A."/>
            <person name="Procaccini G."/>
            <person name="Duarte C.M."/>
            <person name="Schmutz J."/>
            <person name="Reusch T.B.H."/>
            <person name="Van de Peer Y."/>
        </authorList>
    </citation>
    <scope>NUCLEOTIDE SEQUENCE [LARGE SCALE GENOMIC DNA]</scope>
    <source>
        <strain evidence="3">cv. Finnish</strain>
    </source>
</reference>
<dbReference type="Proteomes" id="UP000036987">
    <property type="component" value="Unassembled WGS sequence"/>
</dbReference>
<dbReference type="EMBL" id="LFYR01001084">
    <property type="protein sequence ID" value="KMZ64926.1"/>
    <property type="molecule type" value="Genomic_DNA"/>
</dbReference>
<feature type="non-terminal residue" evidence="2">
    <location>
        <position position="1"/>
    </location>
</feature>
<feature type="region of interest" description="Disordered" evidence="1">
    <location>
        <begin position="1"/>
        <end position="42"/>
    </location>
</feature>
<comment type="caution">
    <text evidence="2">The sequence shown here is derived from an EMBL/GenBank/DDBJ whole genome shotgun (WGS) entry which is preliminary data.</text>
</comment>
<organism evidence="2 3">
    <name type="scientific">Zostera marina</name>
    <name type="common">Eelgrass</name>
    <dbReference type="NCBI Taxonomy" id="29655"/>
    <lineage>
        <taxon>Eukaryota</taxon>
        <taxon>Viridiplantae</taxon>
        <taxon>Streptophyta</taxon>
        <taxon>Embryophyta</taxon>
        <taxon>Tracheophyta</taxon>
        <taxon>Spermatophyta</taxon>
        <taxon>Magnoliopsida</taxon>
        <taxon>Liliopsida</taxon>
        <taxon>Zosteraceae</taxon>
        <taxon>Zostera</taxon>
    </lineage>
</organism>
<gene>
    <name evidence="2" type="ORF">ZOSMA_3436G00010</name>
</gene>
<evidence type="ECO:0000313" key="3">
    <source>
        <dbReference type="Proteomes" id="UP000036987"/>
    </source>
</evidence>
<evidence type="ECO:0000256" key="1">
    <source>
        <dbReference type="SAM" id="MobiDB-lite"/>
    </source>
</evidence>
<proteinExistence type="predicted"/>
<sequence length="42" mass="4593">RRPPRSTMAGRPGHRVRGWSPGSEVEYMTCPGSACDPPRSLP</sequence>
<keyword evidence="3" id="KW-1185">Reference proteome</keyword>
<evidence type="ECO:0000313" key="2">
    <source>
        <dbReference type="EMBL" id="KMZ64926.1"/>
    </source>
</evidence>
<name>A0A0K9P7B5_ZOSMR</name>